<sequence>MWLQSSYQGGENAPGWQDGDAPGQTIFKTDGGEDASGNYQLPTCPTILIGSAQVNGSPDDGWQQMPNVTGMSFDRFPLDGYGDAVLPYYIERGKNTTSIKRAIVVQPGKSRDAWCYGNLARNSLICAAANDSAPVNMDEVLITAPMWFSRKDKSAGAVGDNDIYFKGNRWYEGALSVGPGDTNISSVTAMDQFINSFFNTDVYPNMEHVVIIGHSLGAQFAQRYAIMRPQQDNDDRVRYWVGNPGSFAWLTSDRPATIEDSCKNSYNAWPYGGEKPDGSGILPSAFRKEFESDWNSVVSKYRSRTIRHAQGLADDGAGDTHCEAQAQGSSHLQRGQNFEAMLKCMDGGNPGNIVFDYIPDTSHQDYPMMANWQSQYRIFIETDTSVGDATVGDDATCSTATAATAPENNNGASGLRLPGGIVAALGSALLGALAVL</sequence>
<dbReference type="eggNOG" id="ENOG502QWJP">
    <property type="taxonomic scope" value="Eukaryota"/>
</dbReference>
<protein>
    <submittedName>
        <fullName evidence="2">Uncharacterized protein</fullName>
    </submittedName>
</protein>
<evidence type="ECO:0000256" key="1">
    <source>
        <dbReference type="SAM" id="MobiDB-lite"/>
    </source>
</evidence>
<dbReference type="VEuPathDB" id="FungiDB:SCHCODRAFT_01184152"/>
<dbReference type="PANTHER" id="PTHR35560">
    <property type="entry name" value="BLL0132 PROTEIN"/>
    <property type="match status" value="1"/>
</dbReference>
<dbReference type="PANTHER" id="PTHR35560:SF3">
    <property type="entry name" value="PEPTIDASE S9 PROLYL OLIGOPEPTIDASE CATALYTIC DOMAIN-CONTAINING PROTEIN"/>
    <property type="match status" value="1"/>
</dbReference>
<dbReference type="SUPFAM" id="SSF53474">
    <property type="entry name" value="alpha/beta-Hydrolases"/>
    <property type="match status" value="2"/>
</dbReference>
<dbReference type="InterPro" id="IPR029058">
    <property type="entry name" value="AB_hydrolase_fold"/>
</dbReference>
<evidence type="ECO:0000313" key="3">
    <source>
        <dbReference type="Proteomes" id="UP000007431"/>
    </source>
</evidence>
<dbReference type="Proteomes" id="UP000007431">
    <property type="component" value="Unassembled WGS sequence"/>
</dbReference>
<dbReference type="Gene3D" id="3.40.50.1820">
    <property type="entry name" value="alpha/beta hydrolase"/>
    <property type="match status" value="1"/>
</dbReference>
<dbReference type="InParanoid" id="D8QL18"/>
<reference evidence="2 3" key="1">
    <citation type="journal article" date="2010" name="Nat. Biotechnol.">
        <title>Genome sequence of the model mushroom Schizophyllum commune.</title>
        <authorList>
            <person name="Ohm R.A."/>
            <person name="de Jong J.F."/>
            <person name="Lugones L.G."/>
            <person name="Aerts A."/>
            <person name="Kothe E."/>
            <person name="Stajich J.E."/>
            <person name="de Vries R.P."/>
            <person name="Record E."/>
            <person name="Levasseur A."/>
            <person name="Baker S.E."/>
            <person name="Bartholomew K.A."/>
            <person name="Coutinho P.M."/>
            <person name="Erdmann S."/>
            <person name="Fowler T.J."/>
            <person name="Gathman A.C."/>
            <person name="Lombard V."/>
            <person name="Henrissat B."/>
            <person name="Knabe N."/>
            <person name="Kuees U."/>
            <person name="Lilly W.W."/>
            <person name="Lindquist E."/>
            <person name="Lucas S."/>
            <person name="Magnuson J.K."/>
            <person name="Piumi F."/>
            <person name="Raudaskoski M."/>
            <person name="Salamov A."/>
            <person name="Schmutz J."/>
            <person name="Schwarze F.W.M.R."/>
            <person name="vanKuyk P.A."/>
            <person name="Horton J.S."/>
            <person name="Grigoriev I.V."/>
            <person name="Woesten H.A.B."/>
        </authorList>
    </citation>
    <scope>NUCLEOTIDE SEQUENCE [LARGE SCALE GENOMIC DNA]</scope>
    <source>
        <strain evidence="3">H4-8 / FGSC 9210</strain>
    </source>
</reference>
<dbReference type="AlphaFoldDB" id="D8QL18"/>
<accession>D8QL18</accession>
<keyword evidence="3" id="KW-1185">Reference proteome</keyword>
<gene>
    <name evidence="2" type="ORF">SCHCODRAFT_71218</name>
</gene>
<organism evidence="3">
    <name type="scientific">Schizophyllum commune (strain H4-8 / FGSC 9210)</name>
    <name type="common">Split gill fungus</name>
    <dbReference type="NCBI Taxonomy" id="578458"/>
    <lineage>
        <taxon>Eukaryota</taxon>
        <taxon>Fungi</taxon>
        <taxon>Dikarya</taxon>
        <taxon>Basidiomycota</taxon>
        <taxon>Agaricomycotina</taxon>
        <taxon>Agaricomycetes</taxon>
        <taxon>Agaricomycetidae</taxon>
        <taxon>Agaricales</taxon>
        <taxon>Schizophyllaceae</taxon>
        <taxon>Schizophyllum</taxon>
    </lineage>
</organism>
<name>D8QL18_SCHCM</name>
<feature type="region of interest" description="Disordered" evidence="1">
    <location>
        <begin position="1"/>
        <end position="34"/>
    </location>
</feature>
<dbReference type="OMA" id="RAVMIMP"/>
<dbReference type="EMBL" id="GL377317">
    <property type="protein sequence ID" value="EFI91440.1"/>
    <property type="molecule type" value="Genomic_DNA"/>
</dbReference>
<dbReference type="HOGENOM" id="CLU_023751_4_1_1"/>
<proteinExistence type="predicted"/>
<evidence type="ECO:0000313" key="2">
    <source>
        <dbReference type="EMBL" id="EFI91440.1"/>
    </source>
</evidence>